<proteinExistence type="predicted"/>
<sequence length="773" mass="85755">MGDELDAFSEELRRRPEVRIINKYAVVLAHGRFFLKSIGALLLLWATVVLLGGFVSSMKKDDFWSVTIIAFVQAAGGFDATGFAAVDLYSDWIAYFVPIIGSWLEKRRDERDQLPVRQWPKKQIQKLVSNLIGMTMCLLVVLVVVFAFGGPTACVLPSTRAREDYGIAVTEVSKANMKRALNLFYYAAFAHGLIHTFLVVTQLVANGWLPDIVSRQHGFSPEVLRAYLLKTNQMCVNNRTSATSWNLITYGAVLLDSSLPEDYAAGARVLTMLIDQDVPLQVRRLLIRSPRQRIEKLIGTLAWRSPADQEMIWLAARIVEHLASDLNLAHFPGTLECISSLFNQLPVVSGQVTENLVLPGLRILRNLAHDEDNCKAIYSNKGLLSKIDAPLRSNGLAEDIKSSAAWTKVVHGSLTVVTKLMITCAGATGKEMRGLIADDSHVVRNLEAVIDIKSDRSSTTDLQLIALKALLQLAMHNPASTSTERLIEMALHIFISTDWMGDYLKHGKNRMKEAKRTANLLKQHAGEALEILSSHPEAIKSFTVCDDDIHRLTELLNSNIKTTECKISDTETVEIEINIGSRISAATILKHLSNYVKLPTLRKALGQLFPIQQDEPIKGRTLQALLLSLVVKICANNNIDLAVILLQQTPPDSLEDFVVSLKKMVKDNMYGPGECLAIHKLSCKMVTELMKHDGNIQVIDKHNIVGTLLEASKAMAEFESSMLFSGFNHYDRYGVPLKPLLSVLSKNTEDLLIQRKQALGIYTVPASVPVPLP</sequence>
<dbReference type="PANTHER" id="PTHR33115">
    <property type="entry name" value="ARM REPEAT SUPERFAMILY PROTEIN"/>
    <property type="match status" value="1"/>
</dbReference>
<dbReference type="InterPro" id="IPR016024">
    <property type="entry name" value="ARM-type_fold"/>
</dbReference>
<accession>A0A9R1Q575</accession>
<feature type="transmembrane region" description="Helical" evidence="1">
    <location>
        <begin position="127"/>
        <end position="148"/>
    </location>
</feature>
<name>A0A9R1Q575_TRITD</name>
<keyword evidence="3" id="KW-1185">Reference proteome</keyword>
<dbReference type="AlphaFoldDB" id="A0A9R1Q575"/>
<dbReference type="Proteomes" id="UP000324705">
    <property type="component" value="Chromosome 2B"/>
</dbReference>
<evidence type="ECO:0000256" key="1">
    <source>
        <dbReference type="SAM" id="Phobius"/>
    </source>
</evidence>
<dbReference type="Gramene" id="TRITD2Bv1G254550.2">
    <property type="protein sequence ID" value="TRITD2Bv1G254550.2"/>
    <property type="gene ID" value="TRITD2Bv1G254550"/>
</dbReference>
<dbReference type="InterPro" id="IPR011989">
    <property type="entry name" value="ARM-like"/>
</dbReference>
<feature type="transmembrane region" description="Helical" evidence="1">
    <location>
        <begin position="63"/>
        <end position="83"/>
    </location>
</feature>
<evidence type="ECO:0000313" key="2">
    <source>
        <dbReference type="EMBL" id="VAH54250.1"/>
    </source>
</evidence>
<keyword evidence="1" id="KW-0812">Transmembrane</keyword>
<dbReference type="Gene3D" id="1.25.10.10">
    <property type="entry name" value="Leucine-rich Repeat Variant"/>
    <property type="match status" value="1"/>
</dbReference>
<organism evidence="2 3">
    <name type="scientific">Triticum turgidum subsp. durum</name>
    <name type="common">Durum wheat</name>
    <name type="synonym">Triticum durum</name>
    <dbReference type="NCBI Taxonomy" id="4567"/>
    <lineage>
        <taxon>Eukaryota</taxon>
        <taxon>Viridiplantae</taxon>
        <taxon>Streptophyta</taxon>
        <taxon>Embryophyta</taxon>
        <taxon>Tracheophyta</taxon>
        <taxon>Spermatophyta</taxon>
        <taxon>Magnoliopsida</taxon>
        <taxon>Liliopsida</taxon>
        <taxon>Poales</taxon>
        <taxon>Poaceae</taxon>
        <taxon>BOP clade</taxon>
        <taxon>Pooideae</taxon>
        <taxon>Triticodae</taxon>
        <taxon>Triticeae</taxon>
        <taxon>Triticinae</taxon>
        <taxon>Triticum</taxon>
    </lineage>
</organism>
<feature type="transmembrane region" description="Helical" evidence="1">
    <location>
        <begin position="33"/>
        <end position="56"/>
    </location>
</feature>
<evidence type="ECO:0008006" key="4">
    <source>
        <dbReference type="Google" id="ProtNLM"/>
    </source>
</evidence>
<reference evidence="2 3" key="1">
    <citation type="submission" date="2017-09" db="EMBL/GenBank/DDBJ databases">
        <authorList>
            <consortium name="International Durum Wheat Genome Sequencing Consortium (IDWGSC)"/>
            <person name="Milanesi L."/>
        </authorList>
    </citation>
    <scope>NUCLEOTIDE SEQUENCE [LARGE SCALE GENOMIC DNA]</scope>
    <source>
        <strain evidence="3">cv. Svevo</strain>
    </source>
</reference>
<protein>
    <recommendedName>
        <fullName evidence="4">BLE2 protein</fullName>
    </recommendedName>
</protein>
<gene>
    <name evidence="2" type="ORF">TRITD_2Bv1G254550</name>
</gene>
<keyword evidence="1" id="KW-0472">Membrane</keyword>
<feature type="transmembrane region" description="Helical" evidence="1">
    <location>
        <begin position="183"/>
        <end position="205"/>
    </location>
</feature>
<evidence type="ECO:0000313" key="3">
    <source>
        <dbReference type="Proteomes" id="UP000324705"/>
    </source>
</evidence>
<dbReference type="PANTHER" id="PTHR33115:SF69">
    <property type="entry name" value="GENOME ASSEMBLY, CHROMOSOME: II"/>
    <property type="match status" value="1"/>
</dbReference>
<dbReference type="SUPFAM" id="SSF48371">
    <property type="entry name" value="ARM repeat"/>
    <property type="match status" value="1"/>
</dbReference>
<keyword evidence="1" id="KW-1133">Transmembrane helix</keyword>
<dbReference type="EMBL" id="LT934114">
    <property type="protein sequence ID" value="VAH54250.1"/>
    <property type="molecule type" value="Genomic_DNA"/>
</dbReference>